<evidence type="ECO:0000256" key="1">
    <source>
        <dbReference type="SAM" id="MobiDB-lite"/>
    </source>
</evidence>
<dbReference type="EMBL" id="KV875796">
    <property type="protein sequence ID" value="RZR72972.1"/>
    <property type="molecule type" value="Genomic_DNA"/>
</dbReference>
<proteinExistence type="predicted"/>
<dbReference type="PANTHER" id="PTHR33240:SF8">
    <property type="entry name" value="OS03G0439900 PROTEIN"/>
    <property type="match status" value="1"/>
</dbReference>
<name>A0A445MFD4_ENSVE</name>
<evidence type="ECO:0000313" key="2">
    <source>
        <dbReference type="EMBL" id="RZR72972.1"/>
    </source>
</evidence>
<dbReference type="PANTHER" id="PTHR33240">
    <property type="entry name" value="OS08G0508500 PROTEIN"/>
    <property type="match status" value="1"/>
</dbReference>
<dbReference type="AlphaFoldDB" id="A0A445MFD4"/>
<dbReference type="Proteomes" id="UP000290560">
    <property type="component" value="Unassembled WGS sequence"/>
</dbReference>
<sequence length="274" mass="31885">MHPEGHDKRRYYRFHREHGHDTEECHDLKNQIEDLIRYRHLRRYIRDQRTPPKGRPTRDYLPRPKGPIKKQINVIIDRPASGGDSSLVRKAYTRSMLEKRPKRDRDPKITFESGNEEYPDHDDALVILAWITNAEVKRVMIDMGSSVDILYFDAFQKLGLTNKDLISMTSALTKFTEDSISPLSMMALLVMIGEESRSKTLMISFMVVRLPSAYNTIISRSTLNKLRVVVSTYHYTMKFPTRVGVSEIRNDPRESRQCYLTAAGYRCLASQSRE</sequence>
<protein>
    <recommendedName>
        <fullName evidence="3">Reverse transcriptase domain-containing protein</fullName>
    </recommendedName>
</protein>
<dbReference type="Gene3D" id="2.40.70.10">
    <property type="entry name" value="Acid Proteases"/>
    <property type="match status" value="1"/>
</dbReference>
<feature type="compositionally biased region" description="Basic and acidic residues" evidence="1">
    <location>
        <begin position="96"/>
        <end position="109"/>
    </location>
</feature>
<evidence type="ECO:0008006" key="3">
    <source>
        <dbReference type="Google" id="ProtNLM"/>
    </source>
</evidence>
<organism evidence="2">
    <name type="scientific">Ensete ventricosum</name>
    <name type="common">Abyssinian banana</name>
    <name type="synonym">Musa ensete</name>
    <dbReference type="NCBI Taxonomy" id="4639"/>
    <lineage>
        <taxon>Eukaryota</taxon>
        <taxon>Viridiplantae</taxon>
        <taxon>Streptophyta</taxon>
        <taxon>Embryophyta</taxon>
        <taxon>Tracheophyta</taxon>
        <taxon>Spermatophyta</taxon>
        <taxon>Magnoliopsida</taxon>
        <taxon>Liliopsida</taxon>
        <taxon>Zingiberales</taxon>
        <taxon>Musaceae</taxon>
        <taxon>Ensete</taxon>
    </lineage>
</organism>
<reference evidence="2" key="1">
    <citation type="journal article" date="2018" name="Data Brief">
        <title>Genome sequence data from 17 accessions of Ensete ventricosum, a staple food crop for millions in Ethiopia.</title>
        <authorList>
            <person name="Yemataw Z."/>
            <person name="Muzemil S."/>
            <person name="Ambachew D."/>
            <person name="Tripathi L."/>
            <person name="Tesfaye K."/>
            <person name="Chala A."/>
            <person name="Farbos A."/>
            <person name="O'Neill P."/>
            <person name="Moore K."/>
            <person name="Grant M."/>
            <person name="Studholme D.J."/>
        </authorList>
    </citation>
    <scope>NUCLEOTIDE SEQUENCE [LARGE SCALE GENOMIC DNA]</scope>
    <source>
        <tissue evidence="2">Leaf</tissue>
    </source>
</reference>
<feature type="region of interest" description="Disordered" evidence="1">
    <location>
        <begin position="93"/>
        <end position="115"/>
    </location>
</feature>
<accession>A0A445MFD4</accession>
<dbReference type="InterPro" id="IPR021109">
    <property type="entry name" value="Peptidase_aspartic_dom_sf"/>
</dbReference>
<gene>
    <name evidence="2" type="ORF">BHM03_00018874</name>
</gene>